<dbReference type="PANTHER" id="PTHR30004">
    <property type="entry name" value="4-HYDROXYTHREONINE-4-PHOSPHATE DEHYDROGENASE"/>
    <property type="match status" value="1"/>
</dbReference>
<dbReference type="SUPFAM" id="SSF53659">
    <property type="entry name" value="Isocitrate/Isopropylmalate dehydrogenase-like"/>
    <property type="match status" value="1"/>
</dbReference>
<comment type="catalytic activity">
    <reaction evidence="7">
        <text>4-(phosphooxy)-L-threonine + NAD(+) = 3-amino-2-oxopropyl phosphate + CO2 + NADH</text>
        <dbReference type="Rhea" id="RHEA:32275"/>
        <dbReference type="ChEBI" id="CHEBI:16526"/>
        <dbReference type="ChEBI" id="CHEBI:57279"/>
        <dbReference type="ChEBI" id="CHEBI:57540"/>
        <dbReference type="ChEBI" id="CHEBI:57945"/>
        <dbReference type="ChEBI" id="CHEBI:58452"/>
        <dbReference type="EC" id="1.1.1.262"/>
    </reaction>
</comment>
<dbReference type="NCBIfam" id="TIGR00557">
    <property type="entry name" value="pdxA"/>
    <property type="match status" value="1"/>
</dbReference>
<evidence type="ECO:0000256" key="5">
    <source>
        <dbReference type="ARBA" id="ARBA00023027"/>
    </source>
</evidence>
<evidence type="ECO:0000256" key="2">
    <source>
        <dbReference type="ARBA" id="ARBA00022723"/>
    </source>
</evidence>
<evidence type="ECO:0000256" key="4">
    <source>
        <dbReference type="ARBA" id="ARBA00023002"/>
    </source>
</evidence>
<name>A0ABQ6P7F0_9SPHN</name>
<keyword evidence="4 7" id="KW-0560">Oxidoreductase</keyword>
<keyword evidence="1 7" id="KW-0963">Cytoplasm</keyword>
<keyword evidence="7" id="KW-0170">Cobalt</keyword>
<evidence type="ECO:0000256" key="6">
    <source>
        <dbReference type="ARBA" id="ARBA00023096"/>
    </source>
</evidence>
<dbReference type="RefSeq" id="WP_317974731.1">
    <property type="nucleotide sequence ID" value="NZ_BTFW01000001.1"/>
</dbReference>
<gene>
    <name evidence="7 8" type="primary">pdxA</name>
    <name evidence="8" type="ORF">NUTIK01_17820</name>
</gene>
<keyword evidence="7" id="KW-0460">Magnesium</keyword>
<comment type="caution">
    <text evidence="7">Lacks conserved residue(s) required for the propagation of feature annotation.</text>
</comment>
<dbReference type="PANTHER" id="PTHR30004:SF6">
    <property type="entry name" value="D-THREONATE 4-PHOSPHATE DEHYDROGENASE"/>
    <property type="match status" value="1"/>
</dbReference>
<feature type="binding site" evidence="7">
    <location>
        <position position="229"/>
    </location>
    <ligand>
        <name>a divalent metal cation</name>
        <dbReference type="ChEBI" id="CHEBI:60240"/>
        <note>ligand shared between dimeric partners</note>
    </ligand>
</feature>
<proteinExistence type="inferred from homology"/>
<keyword evidence="9" id="KW-1185">Reference proteome</keyword>
<keyword evidence="5 7" id="KW-0520">NAD</keyword>
<evidence type="ECO:0000313" key="8">
    <source>
        <dbReference type="EMBL" id="GMM61005.1"/>
    </source>
</evidence>
<keyword evidence="7" id="KW-0862">Zinc</keyword>
<evidence type="ECO:0000256" key="7">
    <source>
        <dbReference type="HAMAP-Rule" id="MF_00536"/>
    </source>
</evidence>
<comment type="miscellaneous">
    <text evidence="7">The active site is located at the dimer interface.</text>
</comment>
<dbReference type="InterPro" id="IPR037510">
    <property type="entry name" value="PdxA"/>
</dbReference>
<feature type="binding site" evidence="7">
    <location>
        <position position="310"/>
    </location>
    <ligand>
        <name>substrate</name>
    </ligand>
</feature>
<comment type="pathway">
    <text evidence="7">Cofactor biosynthesis; pyridoxine 5'-phosphate biosynthesis; pyridoxine 5'-phosphate from D-erythrose 4-phosphate: step 4/5.</text>
</comment>
<comment type="function">
    <text evidence="7">Catalyzes the NAD(P)-dependent oxidation of 4-(phosphooxy)-L-threonine (HTP) into 2-amino-3-oxo-4-(phosphooxy)butyric acid which spontaneously decarboxylates to form 3-amino-2-oxopropyl phosphate (AHAP).</text>
</comment>
<feature type="binding site" evidence="7">
    <location>
        <position position="292"/>
    </location>
    <ligand>
        <name>substrate</name>
    </ligand>
</feature>
<evidence type="ECO:0000313" key="9">
    <source>
        <dbReference type="Proteomes" id="UP001187221"/>
    </source>
</evidence>
<feature type="binding site" evidence="7">
    <location>
        <position position="301"/>
    </location>
    <ligand>
        <name>substrate</name>
    </ligand>
</feature>
<dbReference type="NCBIfam" id="NF003699">
    <property type="entry name" value="PRK05312.1"/>
    <property type="match status" value="1"/>
</dbReference>
<dbReference type="EMBL" id="BTFW01000001">
    <property type="protein sequence ID" value="GMM61005.1"/>
    <property type="molecule type" value="Genomic_DNA"/>
</dbReference>
<dbReference type="Pfam" id="PF04166">
    <property type="entry name" value="PdxA"/>
    <property type="match status" value="1"/>
</dbReference>
<comment type="subcellular location">
    <subcellularLocation>
        <location evidence="7">Cytoplasm</location>
    </subcellularLocation>
</comment>
<dbReference type="InterPro" id="IPR005255">
    <property type="entry name" value="PdxA_fam"/>
</dbReference>
<sequence length="354" mass="35803">MTSAATSSASSAAPLPSIGPLAVSLGDPAGVGPELIVAAWALSGTAGLAPFVAVGSRRVLEQAARRRGLHVQIRSVGSIAEALAVFDEALPVLDLGDADYTPGEPDETGATLALAALDAATQLTLAGETTALVTAPVAKSCLAKVGFTFPGQTEFVAAACGIPADEAVMMLAGPTLRAVPVTVHVPLHEVPGLITTDLVARRAAITARALASDFGILAPRLAIAGLNPHAGEDGRMGHEDAAQIAPAVAALRAAGILARGPLPADTMFHAAAREAYDVAICMYHDQALIPMKALDFDEGVNVTLGLPIIRTSPDHGTAFDIAGKGLARPGAMIAALRMAGECAQRRALLPGDPA</sequence>
<feature type="binding site" evidence="7">
    <location>
        <position position="284"/>
    </location>
    <ligand>
        <name>a divalent metal cation</name>
        <dbReference type="ChEBI" id="CHEBI:60240"/>
        <note>ligand shared between dimeric partners</note>
    </ligand>
</feature>
<keyword evidence="6 7" id="KW-0664">Pyridoxine biosynthesis</keyword>
<dbReference type="EC" id="1.1.1.262" evidence="7"/>
<comment type="caution">
    <text evidence="8">The sequence shown here is derived from an EMBL/GenBank/DDBJ whole genome shotgun (WGS) entry which is preliminary data.</text>
</comment>
<evidence type="ECO:0000256" key="3">
    <source>
        <dbReference type="ARBA" id="ARBA00022857"/>
    </source>
</evidence>
<protein>
    <recommendedName>
        <fullName evidence="7">4-hydroxythreonine-4-phosphate dehydrogenase</fullName>
        <ecNumber evidence="7">1.1.1.262</ecNumber>
    </recommendedName>
    <alternativeName>
        <fullName evidence="7">4-(phosphohydroxy)-L-threonine dehydrogenase</fullName>
    </alternativeName>
</protein>
<dbReference type="HAMAP" id="MF_00536">
    <property type="entry name" value="PdxA"/>
    <property type="match status" value="1"/>
</dbReference>
<evidence type="ECO:0000256" key="1">
    <source>
        <dbReference type="ARBA" id="ARBA00022490"/>
    </source>
</evidence>
<reference evidence="8 9" key="1">
    <citation type="submission" date="2023-06" db="EMBL/GenBank/DDBJ databases">
        <title>Draft genome sequence of Novosphingobium sp. strain IK01.</title>
        <authorList>
            <person name="Hatamoto M."/>
            <person name="Ikarashi T."/>
            <person name="Yamaguchi T."/>
        </authorList>
    </citation>
    <scope>NUCLEOTIDE SEQUENCE [LARGE SCALE GENOMIC DNA]</scope>
    <source>
        <strain evidence="8 9">IK01</strain>
    </source>
</reference>
<accession>A0ABQ6P7F0</accession>
<dbReference type="Gene3D" id="3.40.718.10">
    <property type="entry name" value="Isopropylmalate Dehydrogenase"/>
    <property type="match status" value="1"/>
</dbReference>
<comment type="similarity">
    <text evidence="7">Belongs to the PdxA family.</text>
</comment>
<comment type="subunit">
    <text evidence="7">Homodimer.</text>
</comment>
<keyword evidence="3 7" id="KW-0521">NADP</keyword>
<feature type="binding site" evidence="7">
    <location>
        <position position="184"/>
    </location>
    <ligand>
        <name>a divalent metal cation</name>
        <dbReference type="ChEBI" id="CHEBI:60240"/>
        <note>ligand shared between dimeric partners</note>
    </ligand>
</feature>
<comment type="cofactor">
    <cofactor evidence="7">
        <name>Zn(2+)</name>
        <dbReference type="ChEBI" id="CHEBI:29105"/>
    </cofactor>
    <cofactor evidence="7">
        <name>Mg(2+)</name>
        <dbReference type="ChEBI" id="CHEBI:18420"/>
    </cofactor>
    <cofactor evidence="7">
        <name>Co(2+)</name>
        <dbReference type="ChEBI" id="CHEBI:48828"/>
    </cofactor>
    <text evidence="7">Binds 1 divalent metal cation per subunit. Can use ions such as Zn(2+), Mg(2+) or Co(2+).</text>
</comment>
<keyword evidence="2 7" id="KW-0479">Metal-binding</keyword>
<organism evidence="8 9">
    <name type="scientific">Novosphingobium pituita</name>
    <dbReference type="NCBI Taxonomy" id="3056842"/>
    <lineage>
        <taxon>Bacteria</taxon>
        <taxon>Pseudomonadati</taxon>
        <taxon>Pseudomonadota</taxon>
        <taxon>Alphaproteobacteria</taxon>
        <taxon>Sphingomonadales</taxon>
        <taxon>Sphingomonadaceae</taxon>
        <taxon>Novosphingobium</taxon>
    </lineage>
</organism>
<feature type="binding site" evidence="7">
    <location>
        <position position="153"/>
    </location>
    <ligand>
        <name>substrate</name>
    </ligand>
</feature>
<dbReference type="Proteomes" id="UP001187221">
    <property type="component" value="Unassembled WGS sequence"/>
</dbReference>